<dbReference type="RefSeq" id="WP_232537460.1">
    <property type="nucleotide sequence ID" value="NZ_CP022098.1"/>
</dbReference>
<dbReference type="Pfam" id="PF07791">
    <property type="entry name" value="Imm11"/>
    <property type="match status" value="1"/>
</dbReference>
<organism evidence="2 3">
    <name type="scientific">Cystobacter fuscus</name>
    <dbReference type="NCBI Taxonomy" id="43"/>
    <lineage>
        <taxon>Bacteria</taxon>
        <taxon>Pseudomonadati</taxon>
        <taxon>Myxococcota</taxon>
        <taxon>Myxococcia</taxon>
        <taxon>Myxococcales</taxon>
        <taxon>Cystobacterineae</taxon>
        <taxon>Archangiaceae</taxon>
        <taxon>Cystobacter</taxon>
    </lineage>
</organism>
<protein>
    <recommendedName>
        <fullName evidence="1">Immunity MXAN-0049 protein domain-containing protein</fullName>
    </recommendedName>
</protein>
<evidence type="ECO:0000313" key="3">
    <source>
        <dbReference type="Proteomes" id="UP000217257"/>
    </source>
</evidence>
<reference evidence="2 3" key="1">
    <citation type="submission" date="2017-06" db="EMBL/GenBank/DDBJ databases">
        <title>Sequencing and comparative analysis of myxobacterial genomes.</title>
        <authorList>
            <person name="Rupp O."/>
            <person name="Goesmann A."/>
            <person name="Sogaard-Andersen L."/>
        </authorList>
    </citation>
    <scope>NUCLEOTIDE SEQUENCE [LARGE SCALE GENOMIC DNA]</scope>
    <source>
        <strain evidence="2 3">DSM 52655</strain>
    </source>
</reference>
<evidence type="ECO:0000259" key="1">
    <source>
        <dbReference type="Pfam" id="PF07791"/>
    </source>
</evidence>
<proteinExistence type="predicted"/>
<evidence type="ECO:0000313" key="2">
    <source>
        <dbReference type="EMBL" id="ATB36381.1"/>
    </source>
</evidence>
<sequence>MRFHELFFDSRIRDQWVLAEPIDENGEDLDPWQFFGGQPIALVRTPRIVQAAPGRALDFSFTTLSIPIIHSRLVTLFERLGFQQQVQFLPVEVSGRMESYFIVNTLRVISCIDDARCERVEYWRPEDGAPDRTGDYRLVRGLRINPSQAGDSDIFRPRGWSSVLLVSERLKQALEDEQVGGIRFIEV</sequence>
<dbReference type="InterPro" id="IPR012433">
    <property type="entry name" value="Imm11"/>
</dbReference>
<accession>A0A250IZ04</accession>
<feature type="domain" description="Immunity MXAN-0049 protein" evidence="1">
    <location>
        <begin position="58"/>
        <end position="187"/>
    </location>
</feature>
<dbReference type="AlphaFoldDB" id="A0A250IZ04"/>
<dbReference type="KEGG" id="cfus:CYFUS_001795"/>
<name>A0A250IZ04_9BACT</name>
<dbReference type="EMBL" id="CP022098">
    <property type="protein sequence ID" value="ATB36381.1"/>
    <property type="molecule type" value="Genomic_DNA"/>
</dbReference>
<gene>
    <name evidence="2" type="ORF">CYFUS_001795</name>
</gene>
<dbReference type="Proteomes" id="UP000217257">
    <property type="component" value="Chromosome"/>
</dbReference>